<comment type="caution">
    <text evidence="6">The sequence shown here is derived from an EMBL/GenBank/DDBJ whole genome shotgun (WGS) entry which is preliminary data.</text>
</comment>
<accession>A0ABU2QPG0</accession>
<dbReference type="SUPFAM" id="SSF54111">
    <property type="entry name" value="Urease, gamma-subunit"/>
    <property type="match status" value="1"/>
</dbReference>
<dbReference type="Pfam" id="PF00547">
    <property type="entry name" value="Urease_gamma"/>
    <property type="match status" value="1"/>
</dbReference>
<evidence type="ECO:0000256" key="4">
    <source>
        <dbReference type="ARBA" id="ARBA00047778"/>
    </source>
</evidence>
<dbReference type="Proteomes" id="UP001180503">
    <property type="component" value="Unassembled WGS sequence"/>
</dbReference>
<dbReference type="Pfam" id="PF00699">
    <property type="entry name" value="Urease_beta"/>
    <property type="match status" value="1"/>
</dbReference>
<keyword evidence="3 5" id="KW-0378">Hydrolase</keyword>
<proteinExistence type="inferred from homology"/>
<dbReference type="InterPro" id="IPR036461">
    <property type="entry name" value="Urease_betasu_sf"/>
</dbReference>
<evidence type="ECO:0000256" key="5">
    <source>
        <dbReference type="HAMAP-Rule" id="MF_00739"/>
    </source>
</evidence>
<dbReference type="Gene3D" id="3.30.280.10">
    <property type="entry name" value="Urease, gamma-like subunit"/>
    <property type="match status" value="1"/>
</dbReference>
<gene>
    <name evidence="5" type="primary">ureA</name>
    <name evidence="6" type="ORF">RM528_31370</name>
</gene>
<dbReference type="InterPro" id="IPR002026">
    <property type="entry name" value="Urease_gamma/gamma-beta_su"/>
</dbReference>
<dbReference type="InterPro" id="IPR002019">
    <property type="entry name" value="Urease_beta-like"/>
</dbReference>
<comment type="catalytic activity">
    <reaction evidence="4 5">
        <text>urea + 2 H2O + H(+) = hydrogencarbonate + 2 NH4(+)</text>
        <dbReference type="Rhea" id="RHEA:20557"/>
        <dbReference type="ChEBI" id="CHEBI:15377"/>
        <dbReference type="ChEBI" id="CHEBI:15378"/>
        <dbReference type="ChEBI" id="CHEBI:16199"/>
        <dbReference type="ChEBI" id="CHEBI:17544"/>
        <dbReference type="ChEBI" id="CHEBI:28938"/>
        <dbReference type="EC" id="3.5.1.5"/>
    </reaction>
</comment>
<sequence length="220" mass="24598">MHLTPHEQERLLVHVAADVARRRRERGLPLNYPEVMALLTAHVYEEARAGETVDSVMESGRRVLRRDEVMDGVPEMITNVQVEATFPDGTKLVTIHDPFDAADTEVHVHPGKQELLPDEDEYRIAFNESATPVPLEVSNPADRPVQVGSHFHFAEVNEGLDFARADAHGMRLHIASGTSERFEPGDARTVMLVPIAGERIVRGLQADKSEEEKHLDVRHG</sequence>
<dbReference type="Gene3D" id="2.10.150.10">
    <property type="entry name" value="Urease, beta subunit"/>
    <property type="match status" value="1"/>
</dbReference>
<dbReference type="NCBIfam" id="NF009671">
    <property type="entry name" value="PRK13192.1"/>
    <property type="match status" value="1"/>
</dbReference>
<comment type="subunit">
    <text evidence="5">Heterotrimer of UreA (gamma), UreB (beta) and UreC (alpha) subunits. Three heterotrimers associate to form the active enzyme.</text>
</comment>
<dbReference type="NCBIfam" id="TIGR00192">
    <property type="entry name" value="urease_beta"/>
    <property type="match status" value="1"/>
</dbReference>
<comment type="pathway">
    <text evidence="1 5">Nitrogen metabolism; urea degradation; CO(2) and NH(3) from urea (urease route): step 1/1.</text>
</comment>
<reference evidence="7" key="1">
    <citation type="submission" date="2023-07" db="EMBL/GenBank/DDBJ databases">
        <title>30 novel species of actinomycetes from the DSMZ collection.</title>
        <authorList>
            <person name="Nouioui I."/>
        </authorList>
    </citation>
    <scope>NUCLEOTIDE SEQUENCE [LARGE SCALE GENOMIC DNA]</scope>
    <source>
        <strain evidence="7">DSM 41635</strain>
    </source>
</reference>
<dbReference type="RefSeq" id="WP_030225547.1">
    <property type="nucleotide sequence ID" value="NZ_JAVRFB010000037.1"/>
</dbReference>
<dbReference type="PANTHER" id="PTHR33569:SF1">
    <property type="entry name" value="UREASE"/>
    <property type="match status" value="1"/>
</dbReference>
<keyword evidence="2 5" id="KW-0963">Cytoplasm</keyword>
<evidence type="ECO:0000256" key="2">
    <source>
        <dbReference type="ARBA" id="ARBA00022490"/>
    </source>
</evidence>
<dbReference type="NCBIfam" id="NF009712">
    <property type="entry name" value="PRK13241.1"/>
    <property type="match status" value="1"/>
</dbReference>
<dbReference type="PANTHER" id="PTHR33569">
    <property type="entry name" value="UREASE"/>
    <property type="match status" value="1"/>
</dbReference>
<evidence type="ECO:0000256" key="3">
    <source>
        <dbReference type="ARBA" id="ARBA00022801"/>
    </source>
</evidence>
<dbReference type="CDD" id="cd00407">
    <property type="entry name" value="Urease_beta"/>
    <property type="match status" value="1"/>
</dbReference>
<dbReference type="SUPFAM" id="SSF51278">
    <property type="entry name" value="Urease, beta-subunit"/>
    <property type="match status" value="1"/>
</dbReference>
<evidence type="ECO:0000313" key="6">
    <source>
        <dbReference type="EMBL" id="MDT0406348.1"/>
    </source>
</evidence>
<dbReference type="HAMAP" id="MF_00739">
    <property type="entry name" value="Urease_gamma"/>
    <property type="match status" value="1"/>
</dbReference>
<protein>
    <recommendedName>
        <fullName evidence="5">Urease subunit gamma</fullName>
        <ecNumber evidence="5">3.5.1.5</ecNumber>
    </recommendedName>
    <alternativeName>
        <fullName evidence="5">Urea amidohydrolase subunit gamma</fullName>
    </alternativeName>
</protein>
<dbReference type="GO" id="GO:0009039">
    <property type="term" value="F:urease activity"/>
    <property type="evidence" value="ECO:0007669"/>
    <property type="project" value="UniProtKB-EC"/>
</dbReference>
<dbReference type="EMBL" id="JAVRFB010000037">
    <property type="protein sequence ID" value="MDT0406348.1"/>
    <property type="molecule type" value="Genomic_DNA"/>
</dbReference>
<comment type="similarity">
    <text evidence="5">Belongs to the urease gamma subunit family.</text>
</comment>
<dbReference type="EC" id="3.5.1.5" evidence="5"/>
<evidence type="ECO:0000313" key="7">
    <source>
        <dbReference type="Proteomes" id="UP001180503"/>
    </source>
</evidence>
<name>A0ABU2QPG0_9ACTN</name>
<dbReference type="CDD" id="cd00390">
    <property type="entry name" value="Urease_gamma"/>
    <property type="match status" value="1"/>
</dbReference>
<dbReference type="InterPro" id="IPR008223">
    <property type="entry name" value="Urease_gamma-beta_su"/>
</dbReference>
<dbReference type="InterPro" id="IPR036463">
    <property type="entry name" value="Urease_gamma_sf"/>
</dbReference>
<dbReference type="PIRSF" id="PIRSF001225">
    <property type="entry name" value="Urease_gammabeta"/>
    <property type="match status" value="1"/>
</dbReference>
<organism evidence="6 7">
    <name type="scientific">Streptomyces edwardsiae</name>
    <dbReference type="NCBI Taxonomy" id="3075527"/>
    <lineage>
        <taxon>Bacteria</taxon>
        <taxon>Bacillati</taxon>
        <taxon>Actinomycetota</taxon>
        <taxon>Actinomycetes</taxon>
        <taxon>Kitasatosporales</taxon>
        <taxon>Streptomycetaceae</taxon>
        <taxon>Streptomyces</taxon>
    </lineage>
</organism>
<dbReference type="InterPro" id="IPR012010">
    <property type="entry name" value="Urease_gamma"/>
</dbReference>
<dbReference type="InterPro" id="IPR050069">
    <property type="entry name" value="Urease_subunit"/>
</dbReference>
<dbReference type="NCBIfam" id="TIGR00193">
    <property type="entry name" value="urease_gam"/>
    <property type="match status" value="1"/>
</dbReference>
<evidence type="ECO:0000256" key="1">
    <source>
        <dbReference type="ARBA" id="ARBA00004897"/>
    </source>
</evidence>
<comment type="subcellular location">
    <subcellularLocation>
        <location evidence="5">Cytoplasm</location>
    </subcellularLocation>
</comment>